<organism evidence="2 3">
    <name type="scientific">Streptomyces globisporus</name>
    <dbReference type="NCBI Taxonomy" id="1908"/>
    <lineage>
        <taxon>Bacteria</taxon>
        <taxon>Bacillati</taxon>
        <taxon>Actinomycetota</taxon>
        <taxon>Actinomycetes</taxon>
        <taxon>Kitasatosporales</taxon>
        <taxon>Streptomycetaceae</taxon>
        <taxon>Streptomyces</taxon>
    </lineage>
</organism>
<dbReference type="Proteomes" id="UP001154015">
    <property type="component" value="Unassembled WGS sequence"/>
</dbReference>
<evidence type="ECO:0000313" key="2">
    <source>
        <dbReference type="EMBL" id="CAH9413701.1"/>
    </source>
</evidence>
<reference evidence="2" key="1">
    <citation type="submission" date="2022-03" db="EMBL/GenBank/DDBJ databases">
        <authorList>
            <person name="Leyn A S."/>
        </authorList>
    </citation>
    <scope>NUCLEOTIDE SEQUENCE</scope>
    <source>
        <strain evidence="2">Streptomyces globisporus 4-3</strain>
    </source>
</reference>
<evidence type="ECO:0000313" key="3">
    <source>
        <dbReference type="Proteomes" id="UP001154015"/>
    </source>
</evidence>
<keyword evidence="3" id="KW-1185">Reference proteome</keyword>
<feature type="compositionally biased region" description="Low complexity" evidence="1">
    <location>
        <begin position="26"/>
        <end position="42"/>
    </location>
</feature>
<dbReference type="EMBL" id="CAKXYP010000002">
    <property type="protein sequence ID" value="CAH9413701.1"/>
    <property type="molecule type" value="Genomic_DNA"/>
</dbReference>
<feature type="region of interest" description="Disordered" evidence="1">
    <location>
        <begin position="11"/>
        <end position="42"/>
    </location>
</feature>
<protein>
    <submittedName>
        <fullName evidence="2">Uncharacterized protein</fullName>
    </submittedName>
</protein>
<accession>A0ABM9GS87</accession>
<evidence type="ECO:0000256" key="1">
    <source>
        <dbReference type="SAM" id="MobiDB-lite"/>
    </source>
</evidence>
<comment type="caution">
    <text evidence="2">The sequence shown here is derived from an EMBL/GenBank/DDBJ whole genome shotgun (WGS) entry which is preliminary data.</text>
</comment>
<gene>
    <name evidence="2" type="ORF">SGL43_00700</name>
</gene>
<sequence length="42" mass="4635">MWSVEVRITPVGEGWGGVGRDQIPANGRNGWNGWNGPNGWNR</sequence>
<proteinExistence type="predicted"/>
<name>A0ABM9GS87_STRGL</name>